<dbReference type="AlphaFoldDB" id="A0A9W9HSI4"/>
<gene>
    <name evidence="1" type="ORF">N7492_008343</name>
</gene>
<reference evidence="1" key="2">
    <citation type="journal article" date="2023" name="IMA Fungus">
        <title>Comparative genomic study of the Penicillium genus elucidates a diverse pangenome and 15 lateral gene transfer events.</title>
        <authorList>
            <person name="Petersen C."/>
            <person name="Sorensen T."/>
            <person name="Nielsen M.R."/>
            <person name="Sondergaard T.E."/>
            <person name="Sorensen J.L."/>
            <person name="Fitzpatrick D.A."/>
            <person name="Frisvad J.C."/>
            <person name="Nielsen K.L."/>
        </authorList>
    </citation>
    <scope>NUCLEOTIDE SEQUENCE</scope>
    <source>
        <strain evidence="1">IBT 21917</strain>
    </source>
</reference>
<accession>A0A9W9HSI4</accession>
<reference evidence="1" key="1">
    <citation type="submission" date="2022-11" db="EMBL/GenBank/DDBJ databases">
        <authorList>
            <person name="Petersen C."/>
        </authorList>
    </citation>
    <scope>NUCLEOTIDE SEQUENCE</scope>
    <source>
        <strain evidence="1">IBT 21917</strain>
    </source>
</reference>
<comment type="caution">
    <text evidence="1">The sequence shown here is derived from an EMBL/GenBank/DDBJ whole genome shotgun (WGS) entry which is preliminary data.</text>
</comment>
<protein>
    <submittedName>
        <fullName evidence="1">Uncharacterized protein</fullName>
    </submittedName>
</protein>
<keyword evidence="2" id="KW-1185">Reference proteome</keyword>
<organism evidence="1 2">
    <name type="scientific">Penicillium capsulatum</name>
    <dbReference type="NCBI Taxonomy" id="69766"/>
    <lineage>
        <taxon>Eukaryota</taxon>
        <taxon>Fungi</taxon>
        <taxon>Dikarya</taxon>
        <taxon>Ascomycota</taxon>
        <taxon>Pezizomycotina</taxon>
        <taxon>Eurotiomycetes</taxon>
        <taxon>Eurotiomycetidae</taxon>
        <taxon>Eurotiales</taxon>
        <taxon>Aspergillaceae</taxon>
        <taxon>Penicillium</taxon>
    </lineage>
</organism>
<dbReference type="Proteomes" id="UP001146351">
    <property type="component" value="Unassembled WGS sequence"/>
</dbReference>
<name>A0A9W9HSI4_9EURO</name>
<evidence type="ECO:0000313" key="1">
    <source>
        <dbReference type="EMBL" id="KAJ5155540.1"/>
    </source>
</evidence>
<proteinExistence type="predicted"/>
<dbReference type="EMBL" id="JAPQKO010000006">
    <property type="protein sequence ID" value="KAJ5155540.1"/>
    <property type="molecule type" value="Genomic_DNA"/>
</dbReference>
<evidence type="ECO:0000313" key="2">
    <source>
        <dbReference type="Proteomes" id="UP001146351"/>
    </source>
</evidence>
<sequence>MTFIQQQAQFELLRAMATHKPVLPLTRRGYQAVAAVQVAHKKTTAERESAELKAPSWPPWKEEKMGIDAQRGNEGIFSRAMNILSQMREAGYSPGLWEKTAAILAGWDTDGSPTVQTRTFMKHPRRFRHGLRIDRHQDIWVARIRATRTLREAWACFLSYKNHRLPSHPEVYAAMAERLIYGQLSVKRGFDPAAQALPGDGLEVYPEPSSARDLIYVSSDPPPIDVFVDDMIAHGFRPSGRLLGLLLKTAPNFRLGMHYLRWSGMTDSQLEALCTVWSRPLEYQNELQIKAVRGISDGLFGSLIKFLCTPSNVAVRNLARDMQMADQFPALVEQRQAHGSVVEERTRDPLVVMSDFEPGPGQSCPPRMLWHALQLTKLRQSHNHSAWTTILFTMGRDRLRGRPSSRTRSIYRIVAWHEILWVSRLMNEDHVELGEKGFHTLCVAFGKAVRAELEHPGSFEKALAGMQRAIRGDLIQADHRASSLDDMTETGLQVLKAEFHRLVLPGSPISGLTEQSSFINGDTGNEISVSPGLHVPSFATLHAFVRALGTVGDDEGLLHLLRWMSRSAVPLEEASDEHLNGARMMRQTLVAIRVFLEKLHQPIGARVASDSEAYDIVSRTPGWEWPSDADVEDYLAEPVYYV</sequence>
<dbReference type="OrthoDB" id="410701at2759"/>